<dbReference type="RefSeq" id="WP_166754651.1">
    <property type="nucleotide sequence ID" value="NZ_BAABJU010000001.1"/>
</dbReference>
<keyword evidence="4" id="KW-1185">Reference proteome</keyword>
<evidence type="ECO:0000313" key="4">
    <source>
        <dbReference type="Proteomes" id="UP000648663"/>
    </source>
</evidence>
<evidence type="ECO:0000313" key="2">
    <source>
        <dbReference type="EMBL" id="NIH67187.1"/>
    </source>
</evidence>
<evidence type="ECO:0000313" key="1">
    <source>
        <dbReference type="EMBL" id="GGL52757.1"/>
    </source>
</evidence>
<accession>A0A846LHZ8</accession>
<reference evidence="1" key="1">
    <citation type="journal article" date="2014" name="Int. J. Syst. Evol. Microbiol.">
        <title>Complete genome of a new Firmicutes species belonging to the dominant human colonic microbiota ('Ruminococcus bicirculans') reveals two chromosomes and a selective capacity to utilize plant glucans.</title>
        <authorList>
            <consortium name="NISC Comparative Sequencing Program"/>
            <person name="Wegmann U."/>
            <person name="Louis P."/>
            <person name="Goesmann A."/>
            <person name="Henrissat B."/>
            <person name="Duncan S.H."/>
            <person name="Flint H.J."/>
        </authorList>
    </citation>
    <scope>NUCLEOTIDE SEQUENCE</scope>
    <source>
        <strain evidence="1">CGMCC 4.5581</strain>
    </source>
</reference>
<dbReference type="EMBL" id="BMMI01000001">
    <property type="protein sequence ID" value="GGL52757.1"/>
    <property type="molecule type" value="Genomic_DNA"/>
</dbReference>
<dbReference type="Proteomes" id="UP000552836">
    <property type="component" value="Unassembled WGS sequence"/>
</dbReference>
<comment type="caution">
    <text evidence="2">The sequence shown here is derived from an EMBL/GenBank/DDBJ whole genome shotgun (WGS) entry which is preliminary data.</text>
</comment>
<dbReference type="Proteomes" id="UP000648663">
    <property type="component" value="Unassembled WGS sequence"/>
</dbReference>
<dbReference type="SUPFAM" id="SSF53850">
    <property type="entry name" value="Periplasmic binding protein-like II"/>
    <property type="match status" value="1"/>
</dbReference>
<reference evidence="4" key="2">
    <citation type="journal article" date="2019" name="Int. J. Syst. Evol. Microbiol.">
        <title>The Global Catalogue of Microorganisms (GCM) 10K type strain sequencing project: providing services to taxonomists for standard genome sequencing and annotation.</title>
        <authorList>
            <consortium name="The Broad Institute Genomics Platform"/>
            <consortium name="The Broad Institute Genome Sequencing Center for Infectious Disease"/>
            <person name="Wu L."/>
            <person name="Ma J."/>
        </authorList>
    </citation>
    <scope>NUCLEOTIDE SEQUENCE [LARGE SCALE GENOMIC DNA]</scope>
    <source>
        <strain evidence="4">CGMCC 4.5581</strain>
    </source>
</reference>
<proteinExistence type="predicted"/>
<keyword evidence="2" id="KW-0456">Lyase</keyword>
<dbReference type="Gene3D" id="3.40.190.10">
    <property type="entry name" value="Periplasmic binding protein-like II"/>
    <property type="match status" value="1"/>
</dbReference>
<organism evidence="2 3">
    <name type="scientific">Modestobacter marinus</name>
    <dbReference type="NCBI Taxonomy" id="477641"/>
    <lineage>
        <taxon>Bacteria</taxon>
        <taxon>Bacillati</taxon>
        <taxon>Actinomycetota</taxon>
        <taxon>Actinomycetes</taxon>
        <taxon>Geodermatophilales</taxon>
        <taxon>Geodermatophilaceae</taxon>
        <taxon>Modestobacter</taxon>
    </lineage>
</organism>
<reference evidence="2 3" key="3">
    <citation type="submission" date="2020-02" db="EMBL/GenBank/DDBJ databases">
        <title>Sequencing the genomes of 1000 actinobacteria strains.</title>
        <authorList>
            <person name="Klenk H.-P."/>
        </authorList>
    </citation>
    <scope>NUCLEOTIDE SEQUENCE [LARGE SCALE GENOMIC DNA]</scope>
    <source>
        <strain evidence="2 3">DSM 45201</strain>
    </source>
</reference>
<dbReference type="EMBL" id="JAAMPA010000001">
    <property type="protein sequence ID" value="NIH67187.1"/>
    <property type="molecule type" value="Genomic_DNA"/>
</dbReference>
<dbReference type="EC" id="4.1.1.55" evidence="2"/>
<dbReference type="GO" id="GO:0018796">
    <property type="term" value="F:4,5-dihydroxyphthalate decarboxylase activity"/>
    <property type="evidence" value="ECO:0007669"/>
    <property type="project" value="UniProtKB-EC"/>
</dbReference>
<name>A0A846LHZ8_9ACTN</name>
<evidence type="ECO:0000313" key="3">
    <source>
        <dbReference type="Proteomes" id="UP000552836"/>
    </source>
</evidence>
<dbReference type="AlphaFoldDB" id="A0A846LHZ8"/>
<reference evidence="1" key="4">
    <citation type="submission" date="2024-05" db="EMBL/GenBank/DDBJ databases">
        <authorList>
            <person name="Sun Q."/>
            <person name="Zhou Y."/>
        </authorList>
    </citation>
    <scope>NUCLEOTIDE SEQUENCE</scope>
    <source>
        <strain evidence="1">CGMCC 4.5581</strain>
    </source>
</reference>
<protein>
    <submittedName>
        <fullName evidence="2">4,5-dihydroxyphthalate decarboxylase</fullName>
        <ecNumber evidence="2">4.1.1.55</ecNumber>
    </submittedName>
</protein>
<gene>
    <name evidence="2" type="ORF">FB380_001633</name>
    <name evidence="1" type="ORF">GCM10011589_06060</name>
</gene>
<sequence>MSRLRLTFACGDYDRTRALAEGTILPDGIDLNYLRLPVEETFFRMMRHREFEVAEMSLSSYVKSLDSGGSPFVALPVYTSRQFRHTGVFVHADAGIERPEDLRGKIVGTPEWQLTAGVWIRGMLADQYGVPVDSVSYRTGGQETPGRIEKAAVDLGGAADLQPISEGETLSGMLADGRIDALQSPRVPSSFVPGGPVRRLFADPVAAEKQYFSETGIFPIMHVVVVRRDVYEANRWVAQSLTKALTLAKQQAMVELYDSSALRFMLPWLIPGLEEARSLLGEDYWSYGLEQNIDTLTTFLRYHHGQGLSRRRLDPEELFAPEALEAFVI</sequence>